<sequence length="137" mass="15489">MFLQQDEVRAIQICPYATGTALPSYRYHDCANGLEAREAGGNDVAKGISNMMLKVVSINVNFCVFIPFSICLFCYTAVMYKLKKKPVTETMMAEARICIQVAVFVFAFVLIFMYYLIQLVFTLITVCCMHIITSVNH</sequence>
<gene>
    <name evidence="2" type="primary">Acey_s0038.g3564</name>
    <name evidence="2" type="ORF">Y032_0038g3564</name>
</gene>
<evidence type="ECO:0000256" key="1">
    <source>
        <dbReference type="SAM" id="Phobius"/>
    </source>
</evidence>
<feature type="transmembrane region" description="Helical" evidence="1">
    <location>
        <begin position="101"/>
        <end position="132"/>
    </location>
</feature>
<protein>
    <submittedName>
        <fullName evidence="2">Uncharacterized protein</fullName>
    </submittedName>
</protein>
<dbReference type="Gene3D" id="1.20.1070.10">
    <property type="entry name" value="Rhodopsin 7-helix transmembrane proteins"/>
    <property type="match status" value="1"/>
</dbReference>
<dbReference type="InterPro" id="IPR019426">
    <property type="entry name" value="7TM_GPCR_serpentine_rcpt_Srv"/>
</dbReference>
<keyword evidence="1" id="KW-0812">Transmembrane</keyword>
<keyword evidence="1" id="KW-0472">Membrane</keyword>
<evidence type="ECO:0000313" key="3">
    <source>
        <dbReference type="Proteomes" id="UP000024635"/>
    </source>
</evidence>
<feature type="transmembrane region" description="Helical" evidence="1">
    <location>
        <begin position="58"/>
        <end position="80"/>
    </location>
</feature>
<organism evidence="2 3">
    <name type="scientific">Ancylostoma ceylanicum</name>
    <dbReference type="NCBI Taxonomy" id="53326"/>
    <lineage>
        <taxon>Eukaryota</taxon>
        <taxon>Metazoa</taxon>
        <taxon>Ecdysozoa</taxon>
        <taxon>Nematoda</taxon>
        <taxon>Chromadorea</taxon>
        <taxon>Rhabditida</taxon>
        <taxon>Rhabditina</taxon>
        <taxon>Rhabditomorpha</taxon>
        <taxon>Strongyloidea</taxon>
        <taxon>Ancylostomatidae</taxon>
        <taxon>Ancylostomatinae</taxon>
        <taxon>Ancylostoma</taxon>
    </lineage>
</organism>
<dbReference type="EMBL" id="JARK01001374">
    <property type="protein sequence ID" value="EYC14994.1"/>
    <property type="molecule type" value="Genomic_DNA"/>
</dbReference>
<accession>A0A016UI13</accession>
<reference evidence="3" key="1">
    <citation type="journal article" date="2015" name="Nat. Genet.">
        <title>The genome and transcriptome of the zoonotic hookworm Ancylostoma ceylanicum identify infection-specific gene families.</title>
        <authorList>
            <person name="Schwarz E.M."/>
            <person name="Hu Y."/>
            <person name="Antoshechkin I."/>
            <person name="Miller M.M."/>
            <person name="Sternberg P.W."/>
            <person name="Aroian R.V."/>
        </authorList>
    </citation>
    <scope>NUCLEOTIDE SEQUENCE</scope>
    <source>
        <strain evidence="3">HY135</strain>
    </source>
</reference>
<dbReference type="Pfam" id="PF10323">
    <property type="entry name" value="7TM_GPCR_Srv"/>
    <property type="match status" value="1"/>
</dbReference>
<dbReference type="SUPFAM" id="SSF81321">
    <property type="entry name" value="Family A G protein-coupled receptor-like"/>
    <property type="match status" value="1"/>
</dbReference>
<comment type="caution">
    <text evidence="2">The sequence shown here is derived from an EMBL/GenBank/DDBJ whole genome shotgun (WGS) entry which is preliminary data.</text>
</comment>
<dbReference type="AlphaFoldDB" id="A0A016UI13"/>
<dbReference type="Proteomes" id="UP000024635">
    <property type="component" value="Unassembled WGS sequence"/>
</dbReference>
<name>A0A016UI13_9BILA</name>
<proteinExistence type="predicted"/>
<keyword evidence="1" id="KW-1133">Transmembrane helix</keyword>
<evidence type="ECO:0000313" key="2">
    <source>
        <dbReference type="EMBL" id="EYC14994.1"/>
    </source>
</evidence>
<keyword evidence="3" id="KW-1185">Reference proteome</keyword>